<name>A0A951PGM4_9CYAN</name>
<feature type="region of interest" description="Disordered" evidence="1">
    <location>
        <begin position="275"/>
        <end position="308"/>
    </location>
</feature>
<reference evidence="3" key="2">
    <citation type="journal article" date="2022" name="Microbiol. Resour. Announc.">
        <title>Metagenome Sequencing to Explore Phylogenomics of Terrestrial Cyanobacteria.</title>
        <authorList>
            <person name="Ward R.D."/>
            <person name="Stajich J.E."/>
            <person name="Johansen J.R."/>
            <person name="Huntemann M."/>
            <person name="Clum A."/>
            <person name="Foster B."/>
            <person name="Foster B."/>
            <person name="Roux S."/>
            <person name="Palaniappan K."/>
            <person name="Varghese N."/>
            <person name="Mukherjee S."/>
            <person name="Reddy T.B.K."/>
            <person name="Daum C."/>
            <person name="Copeland A."/>
            <person name="Chen I.A."/>
            <person name="Ivanova N.N."/>
            <person name="Kyrpides N.C."/>
            <person name="Shapiro N."/>
            <person name="Eloe-Fadrosh E.A."/>
            <person name="Pietrasiak N."/>
        </authorList>
    </citation>
    <scope>NUCLEOTIDE SEQUENCE</scope>
    <source>
        <strain evidence="3">GSE-TBD4-15B</strain>
    </source>
</reference>
<evidence type="ECO:0000256" key="1">
    <source>
        <dbReference type="SAM" id="MobiDB-lite"/>
    </source>
</evidence>
<keyword evidence="2" id="KW-1133">Transmembrane helix</keyword>
<sequence>MQLQQEEDIRQYIEARLQQKGIKTQREVACGNGIRADLVTSDMVIEVKRRLNRGAIYQAYGQGVAYQKLLKKPKLLIIGLAPTSESKYQEAQRIAENIRTKGVEVVFIDKDPSWGIAAASVGGWWAQLTGRSAPVQPVSQPVSQPVQPVSQSAATQLTIQPVAKPTSKPTARLPFEPVQASITGDIAEKVAEKVVEKAAEKIAEKSAEKTPEASPAKAKPPEVVLPPEAGKAPAASKSLPPAKLFRLNSTMKDFWILLLIIVTFVVIKTYLERSQPTPPRLAPAIPPHQPTYLQPGPRFNPAPTYRGS</sequence>
<keyword evidence="2" id="KW-0472">Membrane</keyword>
<evidence type="ECO:0000313" key="4">
    <source>
        <dbReference type="Proteomes" id="UP000707356"/>
    </source>
</evidence>
<dbReference type="Proteomes" id="UP000707356">
    <property type="component" value="Unassembled WGS sequence"/>
</dbReference>
<protein>
    <submittedName>
        <fullName evidence="3">Uncharacterized protein</fullName>
    </submittedName>
</protein>
<gene>
    <name evidence="3" type="ORF">KME07_24525</name>
</gene>
<feature type="transmembrane region" description="Helical" evidence="2">
    <location>
        <begin position="254"/>
        <end position="271"/>
    </location>
</feature>
<dbReference type="EMBL" id="JAHHHV010000091">
    <property type="protein sequence ID" value="MBW4468603.1"/>
    <property type="molecule type" value="Genomic_DNA"/>
</dbReference>
<accession>A0A951PGM4</accession>
<evidence type="ECO:0000313" key="3">
    <source>
        <dbReference type="EMBL" id="MBW4468603.1"/>
    </source>
</evidence>
<feature type="compositionally biased region" description="Pro residues" evidence="1">
    <location>
        <begin position="276"/>
        <end position="289"/>
    </location>
</feature>
<dbReference type="AlphaFoldDB" id="A0A951PGM4"/>
<reference evidence="3" key="1">
    <citation type="submission" date="2021-05" db="EMBL/GenBank/DDBJ databases">
        <authorList>
            <person name="Pietrasiak N."/>
            <person name="Ward R."/>
            <person name="Stajich J.E."/>
            <person name="Kurbessoian T."/>
        </authorList>
    </citation>
    <scope>NUCLEOTIDE SEQUENCE</scope>
    <source>
        <strain evidence="3">GSE-TBD4-15B</strain>
    </source>
</reference>
<organism evidence="3 4">
    <name type="scientific">Pegethrix bostrychoides GSE-TBD4-15B</name>
    <dbReference type="NCBI Taxonomy" id="2839662"/>
    <lineage>
        <taxon>Bacteria</taxon>
        <taxon>Bacillati</taxon>
        <taxon>Cyanobacteriota</taxon>
        <taxon>Cyanophyceae</taxon>
        <taxon>Oculatellales</taxon>
        <taxon>Oculatellaceae</taxon>
        <taxon>Pegethrix</taxon>
    </lineage>
</organism>
<feature type="region of interest" description="Disordered" evidence="1">
    <location>
        <begin position="203"/>
        <end position="237"/>
    </location>
</feature>
<evidence type="ECO:0000256" key="2">
    <source>
        <dbReference type="SAM" id="Phobius"/>
    </source>
</evidence>
<keyword evidence="2" id="KW-0812">Transmembrane</keyword>
<comment type="caution">
    <text evidence="3">The sequence shown here is derived from an EMBL/GenBank/DDBJ whole genome shotgun (WGS) entry which is preliminary data.</text>
</comment>
<proteinExistence type="predicted"/>